<dbReference type="EMBL" id="CDMY01000244">
    <property type="protein sequence ID" value="CEL96729.1"/>
    <property type="molecule type" value="Genomic_DNA"/>
</dbReference>
<dbReference type="PhylomeDB" id="A0A0G4EJP0"/>
<dbReference type="STRING" id="1169540.A0A0G4EJP0"/>
<dbReference type="Gene3D" id="3.40.50.300">
    <property type="entry name" value="P-loop containing nucleotide triphosphate hydrolases"/>
    <property type="match status" value="1"/>
</dbReference>
<keyword evidence="3" id="KW-1185">Reference proteome</keyword>
<dbReference type="InParanoid" id="A0A0G4EJP0"/>
<dbReference type="Proteomes" id="UP000041254">
    <property type="component" value="Unassembled WGS sequence"/>
</dbReference>
<dbReference type="InterPro" id="IPR040632">
    <property type="entry name" value="Sulfotransfer_4"/>
</dbReference>
<gene>
    <name evidence="2" type="ORF">Vbra_12034</name>
</gene>
<dbReference type="InterPro" id="IPR027417">
    <property type="entry name" value="P-loop_NTPase"/>
</dbReference>
<evidence type="ECO:0000313" key="3">
    <source>
        <dbReference type="Proteomes" id="UP000041254"/>
    </source>
</evidence>
<dbReference type="OrthoDB" id="408152at2759"/>
<evidence type="ECO:0000256" key="1">
    <source>
        <dbReference type="SAM" id="Phobius"/>
    </source>
</evidence>
<sequence length="236" mass="27120">MIGYGPCFHMTEIIFDPKAPRKARQWKQIVDRDGNDVDWHKVFEGYVSAVDFPSALFYQEQMQAFPDAKVILTIRDPHKWYASARETILRNRHNFKSFPVNVGIWLVGLADLTDLVMNYGRLRCCTDAHDMDKMTEEGSVRRFNEWVEEVKRTVQPVDKLLVFEVSDGWEPLCRFLDVPVPPVPFPRVNDRDEFTTRQGNYMRLLTAIGWAAVVSAAGALAGCVWLVGHGIRKMSK</sequence>
<accession>A0A0G4EJP0</accession>
<feature type="transmembrane region" description="Helical" evidence="1">
    <location>
        <begin position="204"/>
        <end position="227"/>
    </location>
</feature>
<proteinExistence type="predicted"/>
<keyword evidence="1" id="KW-0472">Membrane</keyword>
<dbReference type="OMA" id="WYASARE"/>
<dbReference type="Pfam" id="PF17784">
    <property type="entry name" value="Sulfotransfer_4"/>
    <property type="match status" value="1"/>
</dbReference>
<dbReference type="VEuPathDB" id="CryptoDB:Vbra_12034"/>
<keyword evidence="1" id="KW-1133">Transmembrane helix</keyword>
<reference evidence="2 3" key="1">
    <citation type="submission" date="2014-11" db="EMBL/GenBank/DDBJ databases">
        <authorList>
            <person name="Zhu J."/>
            <person name="Qi W."/>
            <person name="Song R."/>
        </authorList>
    </citation>
    <scope>NUCLEOTIDE SEQUENCE [LARGE SCALE GENOMIC DNA]</scope>
</reference>
<keyword evidence="1" id="KW-0812">Transmembrane</keyword>
<dbReference type="AlphaFoldDB" id="A0A0G4EJP0"/>
<protein>
    <recommendedName>
        <fullName evidence="4">Sulfotransferase domain-containing protein</fullName>
    </recommendedName>
</protein>
<name>A0A0G4EJP0_VITBC</name>
<dbReference type="SUPFAM" id="SSF52540">
    <property type="entry name" value="P-loop containing nucleoside triphosphate hydrolases"/>
    <property type="match status" value="1"/>
</dbReference>
<evidence type="ECO:0008006" key="4">
    <source>
        <dbReference type="Google" id="ProtNLM"/>
    </source>
</evidence>
<dbReference type="PANTHER" id="PTHR36978:SF4">
    <property type="entry name" value="P-LOOP CONTAINING NUCLEOSIDE TRIPHOSPHATE HYDROLASE PROTEIN"/>
    <property type="match status" value="1"/>
</dbReference>
<organism evidence="2 3">
    <name type="scientific">Vitrella brassicaformis (strain CCMP3155)</name>
    <dbReference type="NCBI Taxonomy" id="1169540"/>
    <lineage>
        <taxon>Eukaryota</taxon>
        <taxon>Sar</taxon>
        <taxon>Alveolata</taxon>
        <taxon>Colpodellida</taxon>
        <taxon>Vitrellaceae</taxon>
        <taxon>Vitrella</taxon>
    </lineage>
</organism>
<dbReference type="PANTHER" id="PTHR36978">
    <property type="entry name" value="P-LOOP CONTAINING NUCLEOTIDE TRIPHOSPHATE HYDROLASE"/>
    <property type="match status" value="1"/>
</dbReference>
<evidence type="ECO:0000313" key="2">
    <source>
        <dbReference type="EMBL" id="CEL96729.1"/>
    </source>
</evidence>